<comment type="caution">
    <text evidence="1">The sequence shown here is derived from an EMBL/GenBank/DDBJ whole genome shotgun (WGS) entry which is preliminary data.</text>
</comment>
<proteinExistence type="predicted"/>
<evidence type="ECO:0000313" key="2">
    <source>
        <dbReference type="Proteomes" id="UP001165064"/>
    </source>
</evidence>
<evidence type="ECO:0000313" key="1">
    <source>
        <dbReference type="EMBL" id="GME76940.1"/>
    </source>
</evidence>
<sequence length="338" mass="37897">MLSFHYESTFDPVCPLRNSKISPSTSNSTTAAIDFSKMMSPQLKEHVTFDYDHKQQHTIEQFQFKSIDDLESHGLTKSRTIYQITIIISLIVAEIVVLIGVVLQSCAQNYGMFLVGGLFIGFGGSIGMVAATSLVSELAYPPYRQVMSVICATSWFIGANFSSWLGYGTRDVNGNWCWRITAICACVLPVLQLCFIWMVPESPRWLISKDRDREARAMLLKHHGGNNEEVAGKLVDFEMCEIKAAIQAEKVASNYRYSDLFKTPANRKRMFLAFMCSMLIEMSGNTVISYYINKVLESIGYTSKSEKMLINGGMMVYSYGVCLFATYTVCVVGNKPTK</sequence>
<keyword evidence="2" id="KW-1185">Reference proteome</keyword>
<protein>
    <submittedName>
        <fullName evidence="1">Unnamed protein product</fullName>
    </submittedName>
</protein>
<organism evidence="1 2">
    <name type="scientific">Ambrosiozyma monospora</name>
    <name type="common">Yeast</name>
    <name type="synonym">Endomycopsis monosporus</name>
    <dbReference type="NCBI Taxonomy" id="43982"/>
    <lineage>
        <taxon>Eukaryota</taxon>
        <taxon>Fungi</taxon>
        <taxon>Dikarya</taxon>
        <taxon>Ascomycota</taxon>
        <taxon>Saccharomycotina</taxon>
        <taxon>Pichiomycetes</taxon>
        <taxon>Pichiales</taxon>
        <taxon>Pichiaceae</taxon>
        <taxon>Ambrosiozyma</taxon>
    </lineage>
</organism>
<dbReference type="Proteomes" id="UP001165064">
    <property type="component" value="Unassembled WGS sequence"/>
</dbReference>
<name>A0ACB5SZ41_AMBMO</name>
<accession>A0ACB5SZ41</accession>
<reference evidence="1" key="1">
    <citation type="submission" date="2023-04" db="EMBL/GenBank/DDBJ databases">
        <title>Ambrosiozyma monospora NBRC 10751.</title>
        <authorList>
            <person name="Ichikawa N."/>
            <person name="Sato H."/>
            <person name="Tonouchi N."/>
        </authorList>
    </citation>
    <scope>NUCLEOTIDE SEQUENCE</scope>
    <source>
        <strain evidence="1">NBRC 10751</strain>
    </source>
</reference>
<dbReference type="EMBL" id="BSXS01001689">
    <property type="protein sequence ID" value="GME76940.1"/>
    <property type="molecule type" value="Genomic_DNA"/>
</dbReference>
<gene>
    <name evidence="1" type="ORF">Amon02_000283200</name>
</gene>